<proteinExistence type="predicted"/>
<gene>
    <name evidence="1" type="ORF">BV22DRAFT_933230</name>
</gene>
<sequence length="73" mass="7761">MAAVPAISVTASQVRSVPSLRPLPDLGPRKPPSLLNMFTTHYLPALSLTIDVMKYDAIIAVVEEDGNGSIASR</sequence>
<protein>
    <submittedName>
        <fullName evidence="1">Uncharacterized protein</fullName>
    </submittedName>
</protein>
<comment type="caution">
    <text evidence="1">The sequence shown here is derived from an EMBL/GenBank/DDBJ whole genome shotgun (WGS) entry which is preliminary data.</text>
</comment>
<evidence type="ECO:0000313" key="2">
    <source>
        <dbReference type="Proteomes" id="UP000790709"/>
    </source>
</evidence>
<evidence type="ECO:0000313" key="1">
    <source>
        <dbReference type="EMBL" id="KAH7917614.1"/>
    </source>
</evidence>
<organism evidence="1 2">
    <name type="scientific">Leucogyrophana mollusca</name>
    <dbReference type="NCBI Taxonomy" id="85980"/>
    <lineage>
        <taxon>Eukaryota</taxon>
        <taxon>Fungi</taxon>
        <taxon>Dikarya</taxon>
        <taxon>Basidiomycota</taxon>
        <taxon>Agaricomycotina</taxon>
        <taxon>Agaricomycetes</taxon>
        <taxon>Agaricomycetidae</taxon>
        <taxon>Boletales</taxon>
        <taxon>Boletales incertae sedis</taxon>
        <taxon>Leucogyrophana</taxon>
    </lineage>
</organism>
<dbReference type="Proteomes" id="UP000790709">
    <property type="component" value="Unassembled WGS sequence"/>
</dbReference>
<accession>A0ACB8AXB6</accession>
<reference evidence="1" key="1">
    <citation type="journal article" date="2021" name="New Phytol.">
        <title>Evolutionary innovations through gain and loss of genes in the ectomycorrhizal Boletales.</title>
        <authorList>
            <person name="Wu G."/>
            <person name="Miyauchi S."/>
            <person name="Morin E."/>
            <person name="Kuo A."/>
            <person name="Drula E."/>
            <person name="Varga T."/>
            <person name="Kohler A."/>
            <person name="Feng B."/>
            <person name="Cao Y."/>
            <person name="Lipzen A."/>
            <person name="Daum C."/>
            <person name="Hundley H."/>
            <person name="Pangilinan J."/>
            <person name="Johnson J."/>
            <person name="Barry K."/>
            <person name="LaButti K."/>
            <person name="Ng V."/>
            <person name="Ahrendt S."/>
            <person name="Min B."/>
            <person name="Choi I.G."/>
            <person name="Park H."/>
            <person name="Plett J.M."/>
            <person name="Magnuson J."/>
            <person name="Spatafora J.W."/>
            <person name="Nagy L.G."/>
            <person name="Henrissat B."/>
            <person name="Grigoriev I.V."/>
            <person name="Yang Z.L."/>
            <person name="Xu J."/>
            <person name="Martin F.M."/>
        </authorList>
    </citation>
    <scope>NUCLEOTIDE SEQUENCE</scope>
    <source>
        <strain evidence="1">KUC20120723A-06</strain>
    </source>
</reference>
<dbReference type="EMBL" id="MU266992">
    <property type="protein sequence ID" value="KAH7917614.1"/>
    <property type="molecule type" value="Genomic_DNA"/>
</dbReference>
<name>A0ACB8AXB6_9AGAM</name>
<keyword evidence="2" id="KW-1185">Reference proteome</keyword>